<dbReference type="Proteomes" id="UP000076502">
    <property type="component" value="Unassembled WGS sequence"/>
</dbReference>
<reference evidence="1 2" key="1">
    <citation type="submission" date="2015-07" db="EMBL/GenBank/DDBJ databases">
        <title>The genome of Dufourea novaeangliae.</title>
        <authorList>
            <person name="Pan H."/>
            <person name="Kapheim K."/>
        </authorList>
    </citation>
    <scope>NUCLEOTIDE SEQUENCE [LARGE SCALE GENOMIC DNA]</scope>
    <source>
        <strain evidence="1">0120121106</strain>
        <tissue evidence="1">Whole body</tissue>
    </source>
</reference>
<organism evidence="1 2">
    <name type="scientific">Dufourea novaeangliae</name>
    <name type="common">Sweat bee</name>
    <dbReference type="NCBI Taxonomy" id="178035"/>
    <lineage>
        <taxon>Eukaryota</taxon>
        <taxon>Metazoa</taxon>
        <taxon>Ecdysozoa</taxon>
        <taxon>Arthropoda</taxon>
        <taxon>Hexapoda</taxon>
        <taxon>Insecta</taxon>
        <taxon>Pterygota</taxon>
        <taxon>Neoptera</taxon>
        <taxon>Endopterygota</taxon>
        <taxon>Hymenoptera</taxon>
        <taxon>Apocrita</taxon>
        <taxon>Aculeata</taxon>
        <taxon>Apoidea</taxon>
        <taxon>Anthophila</taxon>
        <taxon>Halictidae</taxon>
        <taxon>Rophitinae</taxon>
        <taxon>Dufourea</taxon>
    </lineage>
</organism>
<protein>
    <submittedName>
        <fullName evidence="1">Uncharacterized protein</fullName>
    </submittedName>
</protein>
<sequence>MKNTSFCPCVVRGGDNSAMCHSLTQTWILGSEYTERLFARVFVFPSAWTSFTPLAIIDLLRV</sequence>
<gene>
    <name evidence="1" type="ORF">WN55_05473</name>
</gene>
<accession>A0A154PP85</accession>
<name>A0A154PP85_DUFNO</name>
<keyword evidence="2" id="KW-1185">Reference proteome</keyword>
<evidence type="ECO:0000313" key="2">
    <source>
        <dbReference type="Proteomes" id="UP000076502"/>
    </source>
</evidence>
<evidence type="ECO:0000313" key="1">
    <source>
        <dbReference type="EMBL" id="KZC13068.1"/>
    </source>
</evidence>
<proteinExistence type="predicted"/>
<dbReference type="EMBL" id="KQ434980">
    <property type="protein sequence ID" value="KZC13068.1"/>
    <property type="molecule type" value="Genomic_DNA"/>
</dbReference>
<dbReference type="AlphaFoldDB" id="A0A154PP85"/>